<dbReference type="Pfam" id="PF16344">
    <property type="entry name" value="FecR_C"/>
    <property type="match status" value="1"/>
</dbReference>
<keyword evidence="1" id="KW-1133">Transmembrane helix</keyword>
<dbReference type="PANTHER" id="PTHR30273">
    <property type="entry name" value="PERIPLASMIC SIGNAL SENSOR AND SIGMA FACTOR ACTIVATOR FECR-RELATED"/>
    <property type="match status" value="1"/>
</dbReference>
<evidence type="ECO:0000313" key="4">
    <source>
        <dbReference type="EMBL" id="MFD2187818.1"/>
    </source>
</evidence>
<dbReference type="Pfam" id="PF04773">
    <property type="entry name" value="FecR"/>
    <property type="match status" value="1"/>
</dbReference>
<dbReference type="Gene3D" id="3.55.50.30">
    <property type="match status" value="1"/>
</dbReference>
<proteinExistence type="predicted"/>
<feature type="transmembrane region" description="Helical" evidence="1">
    <location>
        <begin position="76"/>
        <end position="95"/>
    </location>
</feature>
<feature type="domain" description="Protein FecR C-terminal" evidence="3">
    <location>
        <begin position="234"/>
        <end position="298"/>
    </location>
</feature>
<dbReference type="EMBL" id="JBHUHY010000015">
    <property type="protein sequence ID" value="MFD2187818.1"/>
    <property type="molecule type" value="Genomic_DNA"/>
</dbReference>
<accession>A0ABW5AXT2</accession>
<dbReference type="InterPro" id="IPR032508">
    <property type="entry name" value="FecR_C"/>
</dbReference>
<feature type="domain" description="FecR protein" evidence="2">
    <location>
        <begin position="103"/>
        <end position="191"/>
    </location>
</feature>
<comment type="caution">
    <text evidence="4">The sequence shown here is derived from an EMBL/GenBank/DDBJ whole genome shotgun (WGS) entry which is preliminary data.</text>
</comment>
<protein>
    <submittedName>
        <fullName evidence="4">FecR family protein</fullName>
    </submittedName>
</protein>
<keyword evidence="5" id="KW-1185">Reference proteome</keyword>
<dbReference type="InterPro" id="IPR006860">
    <property type="entry name" value="FecR"/>
</dbReference>
<evidence type="ECO:0000259" key="3">
    <source>
        <dbReference type="Pfam" id="PF16344"/>
    </source>
</evidence>
<dbReference type="PANTHER" id="PTHR30273:SF2">
    <property type="entry name" value="PROTEIN FECR"/>
    <property type="match status" value="1"/>
</dbReference>
<organism evidence="4 5">
    <name type="scientific">Aquimarina celericrescens</name>
    <dbReference type="NCBI Taxonomy" id="1964542"/>
    <lineage>
        <taxon>Bacteria</taxon>
        <taxon>Pseudomonadati</taxon>
        <taxon>Bacteroidota</taxon>
        <taxon>Flavobacteriia</taxon>
        <taxon>Flavobacteriales</taxon>
        <taxon>Flavobacteriaceae</taxon>
        <taxon>Aquimarina</taxon>
    </lineage>
</organism>
<dbReference type="RefSeq" id="WP_378320819.1">
    <property type="nucleotide sequence ID" value="NZ_JBHUHY010000015.1"/>
</dbReference>
<keyword evidence="1" id="KW-0812">Transmembrane</keyword>
<dbReference type="Proteomes" id="UP001597344">
    <property type="component" value="Unassembled WGS sequence"/>
</dbReference>
<name>A0ABW5AXT2_9FLAO</name>
<dbReference type="InterPro" id="IPR012373">
    <property type="entry name" value="Ferrdict_sens_TM"/>
</dbReference>
<gene>
    <name evidence="4" type="ORF">ACFSJT_13530</name>
</gene>
<keyword evidence="1" id="KW-0472">Membrane</keyword>
<evidence type="ECO:0000256" key="1">
    <source>
        <dbReference type="SAM" id="Phobius"/>
    </source>
</evidence>
<evidence type="ECO:0000313" key="5">
    <source>
        <dbReference type="Proteomes" id="UP001597344"/>
    </source>
</evidence>
<dbReference type="Gene3D" id="2.60.120.1440">
    <property type="match status" value="1"/>
</dbReference>
<sequence>MKEKDIIKKWLDHKQLTTDELEAFKNLDAYNSYIKISEAARKFESPEYNIQEELEDIQRLLSKHKKRSFLSSQINIFIRIAAVFVLGIGTYFTFFNENTITENTLVSEKISIELPDQTIVTLNSLSSINYKNKDWDNNRKLELDGEAYFKVAKGKKFDVFTSSGVVSVLGTQFNVKQRGDYFEVVCYEGLVSVTHNNKTIKLPAGKFFRVIDDEVLNSNTSLIKPLWIENRSAFSSTPYKYILREFERQYNVTIIAKNIDQDKLFTGNFVHSDIQTALQSITIPMRLKYEMNGNNVTLNKQ</sequence>
<dbReference type="PIRSF" id="PIRSF018266">
    <property type="entry name" value="FecR"/>
    <property type="match status" value="1"/>
</dbReference>
<reference evidence="5" key="1">
    <citation type="journal article" date="2019" name="Int. J. Syst. Evol. Microbiol.">
        <title>The Global Catalogue of Microorganisms (GCM) 10K type strain sequencing project: providing services to taxonomists for standard genome sequencing and annotation.</title>
        <authorList>
            <consortium name="The Broad Institute Genomics Platform"/>
            <consortium name="The Broad Institute Genome Sequencing Center for Infectious Disease"/>
            <person name="Wu L."/>
            <person name="Ma J."/>
        </authorList>
    </citation>
    <scope>NUCLEOTIDE SEQUENCE [LARGE SCALE GENOMIC DNA]</scope>
    <source>
        <strain evidence="5">DT92</strain>
    </source>
</reference>
<evidence type="ECO:0000259" key="2">
    <source>
        <dbReference type="Pfam" id="PF04773"/>
    </source>
</evidence>